<comment type="function">
    <text evidence="14">Converts testosterone (T) into 5-alpha-dihydrotestosterone (DHT) and progesterone or corticosterone into their corresponding 5-alpha-3-oxosteroids. It plays a central role in sexual differentiation and androgen physiology.</text>
</comment>
<sequence>MQCWDNLINTLSCVIFLMGVSHLVRLPQAPYGRYLDLGLSSSSSMPRMMPARLAWFLQEFPSLLVPLMMMMTTTPNHTGSSLGTSLLLGTFCLHYFQRTFVYSVLMRGRPFPLRVMIEAGVFCSLNGFTQSHYLVHCAHYHPTWTSDTRFLIGSTLFLLGMAINVHSDYLLRNLRQPGEVVYKIPKGGLFRYVSGANYFGEIVEWFGYAMATWSLTTFSFAFCSMCFIGRRAVHHHRYYHETFHDYPRSRKALIPFIF</sequence>
<dbReference type="Ensembl" id="ENSOMYT00000013178.2">
    <property type="protein sequence ID" value="ENSOMYP00000011905.2"/>
    <property type="gene ID" value="ENSOMYG00000005932.2"/>
</dbReference>
<evidence type="ECO:0000313" key="21">
    <source>
        <dbReference type="Proteomes" id="UP000694395"/>
    </source>
</evidence>
<keyword evidence="13 18" id="KW-0472">Membrane</keyword>
<reference evidence="20" key="3">
    <citation type="submission" date="2025-09" db="UniProtKB">
        <authorList>
            <consortium name="Ensembl"/>
        </authorList>
    </citation>
    <scope>IDENTIFICATION</scope>
</reference>
<comment type="catalytic activity">
    <reaction evidence="16">
        <text>5alpha-pregnane-3,20-dione + NADP(+) = progesterone + NADPH + H(+)</text>
        <dbReference type="Rhea" id="RHEA:21952"/>
        <dbReference type="ChEBI" id="CHEBI:15378"/>
        <dbReference type="ChEBI" id="CHEBI:17026"/>
        <dbReference type="ChEBI" id="CHEBI:28952"/>
        <dbReference type="ChEBI" id="CHEBI:57783"/>
        <dbReference type="ChEBI" id="CHEBI:58349"/>
        <dbReference type="EC" id="1.3.1.22"/>
    </reaction>
    <physiologicalReaction direction="right-to-left" evidence="16">
        <dbReference type="Rhea" id="RHEA:21954"/>
    </physiologicalReaction>
</comment>
<dbReference type="PANTHER" id="PTHR10556">
    <property type="entry name" value="3-OXO-5-ALPHA-STEROID 4-DEHYDROGENASE"/>
    <property type="match status" value="1"/>
</dbReference>
<evidence type="ECO:0000256" key="12">
    <source>
        <dbReference type="ARBA" id="ARBA00023098"/>
    </source>
</evidence>
<evidence type="ECO:0000256" key="10">
    <source>
        <dbReference type="ARBA" id="ARBA00022989"/>
    </source>
</evidence>
<dbReference type="PROSITE" id="PS50244">
    <property type="entry name" value="S5A_REDUCTASE"/>
    <property type="match status" value="1"/>
</dbReference>
<dbReference type="EC" id="1.3.1.22" evidence="18"/>
<protein>
    <recommendedName>
        <fullName evidence="18">3-oxo-5-alpha-steroid 4-dehydrogenase</fullName>
        <ecNumber evidence="18">1.3.1.22</ecNumber>
    </recommendedName>
</protein>
<evidence type="ECO:0000259" key="19">
    <source>
        <dbReference type="Pfam" id="PF02544"/>
    </source>
</evidence>
<evidence type="ECO:0000256" key="2">
    <source>
        <dbReference type="ARBA" id="ARBA00004477"/>
    </source>
</evidence>
<accession>A0A8C7NS92</accession>
<keyword evidence="11" id="KW-0560">Oxidoreductase</keyword>
<dbReference type="RefSeq" id="XP_036801864.1">
    <property type="nucleotide sequence ID" value="XM_036945969.1"/>
</dbReference>
<evidence type="ECO:0000256" key="9">
    <source>
        <dbReference type="ARBA" id="ARBA00022928"/>
    </source>
</evidence>
<evidence type="ECO:0000256" key="6">
    <source>
        <dbReference type="ARBA" id="ARBA00022824"/>
    </source>
</evidence>
<comment type="catalytic activity">
    <reaction evidence="15 18">
        <text>a 3-oxo-5alpha-steroid + NADP(+) = a 3-oxo-Delta(4)-steroid + NADPH + H(+)</text>
        <dbReference type="Rhea" id="RHEA:54384"/>
        <dbReference type="ChEBI" id="CHEBI:13601"/>
        <dbReference type="ChEBI" id="CHEBI:15378"/>
        <dbReference type="ChEBI" id="CHEBI:47909"/>
        <dbReference type="ChEBI" id="CHEBI:57783"/>
        <dbReference type="ChEBI" id="CHEBI:58349"/>
        <dbReference type="EC" id="1.3.1.22"/>
    </reaction>
</comment>
<reference evidence="20" key="2">
    <citation type="submission" date="2025-08" db="UniProtKB">
        <authorList>
            <consortium name="Ensembl"/>
        </authorList>
    </citation>
    <scope>IDENTIFICATION</scope>
</reference>
<feature type="transmembrane region" description="Helical" evidence="18">
    <location>
        <begin position="205"/>
        <end position="228"/>
    </location>
</feature>
<dbReference type="InterPro" id="IPR016636">
    <property type="entry name" value="3-oxo-5-alpha-steroid_4-DH"/>
</dbReference>
<dbReference type="Gene3D" id="1.20.120.1630">
    <property type="match status" value="1"/>
</dbReference>
<keyword evidence="12" id="KW-0443">Lipid metabolism</keyword>
<feature type="transmembrane region" description="Helical" evidence="18">
    <location>
        <begin position="85"/>
        <end position="105"/>
    </location>
</feature>
<evidence type="ECO:0000256" key="17">
    <source>
        <dbReference type="ARBA" id="ARBA00049397"/>
    </source>
</evidence>
<keyword evidence="9" id="KW-0726">Sexual differentiation</keyword>
<evidence type="ECO:0000256" key="18">
    <source>
        <dbReference type="PIRNR" id="PIRNR015596"/>
    </source>
</evidence>
<dbReference type="GO" id="GO:0005789">
    <property type="term" value="C:endoplasmic reticulum membrane"/>
    <property type="evidence" value="ECO:0007669"/>
    <property type="project" value="UniProtKB-SubCell"/>
</dbReference>
<evidence type="ECO:0000256" key="3">
    <source>
        <dbReference type="ARBA" id="ARBA00007742"/>
    </source>
</evidence>
<comment type="similarity">
    <text evidence="3 18">Belongs to the steroid 5-alpha reductase family.</text>
</comment>
<dbReference type="GO" id="GO:0030154">
    <property type="term" value="P:cell differentiation"/>
    <property type="evidence" value="ECO:0007669"/>
    <property type="project" value="UniProtKB-KW"/>
</dbReference>
<keyword evidence="21" id="KW-1185">Reference proteome</keyword>
<dbReference type="GeneTree" id="ENSGT00950000182886"/>
<dbReference type="InterPro" id="IPR001104">
    <property type="entry name" value="3-oxo-5_a-steroid_4-DH_C"/>
</dbReference>
<dbReference type="Proteomes" id="UP000694395">
    <property type="component" value="Chromosome 16"/>
</dbReference>
<evidence type="ECO:0000256" key="14">
    <source>
        <dbReference type="ARBA" id="ARBA00045549"/>
    </source>
</evidence>
<reference evidence="20" key="1">
    <citation type="submission" date="2020-07" db="EMBL/GenBank/DDBJ databases">
        <title>A long reads based de novo assembly of the rainbow trout Arlee double haploid line genome.</title>
        <authorList>
            <person name="Gao G."/>
            <person name="Palti Y."/>
        </authorList>
    </citation>
    <scope>NUCLEOTIDE SEQUENCE [LARGE SCALE GENOMIC DNA]</scope>
</reference>
<comment type="subcellular location">
    <subcellularLocation>
        <location evidence="2">Endoplasmic reticulum membrane</location>
        <topology evidence="2">Multi-pass membrane protein</topology>
    </subcellularLocation>
    <subcellularLocation>
        <location evidence="1">Microsome membrane</location>
        <topology evidence="1">Multi-pass membrane protein</topology>
    </subcellularLocation>
</comment>
<dbReference type="Pfam" id="PF02544">
    <property type="entry name" value="Steroid_dh"/>
    <property type="match status" value="1"/>
</dbReference>
<feature type="transmembrane region" description="Helical" evidence="18">
    <location>
        <begin position="6"/>
        <end position="24"/>
    </location>
</feature>
<dbReference type="PIRSF" id="PIRSF015596">
    <property type="entry name" value="5_alpha-SR2"/>
    <property type="match status" value="1"/>
</dbReference>
<comment type="catalytic activity">
    <reaction evidence="17">
        <text>17beta-hydroxy-5alpha-androstan-3-one + NADP(+) = testosterone + NADPH + H(+)</text>
        <dbReference type="Rhea" id="RHEA:50820"/>
        <dbReference type="ChEBI" id="CHEBI:15378"/>
        <dbReference type="ChEBI" id="CHEBI:16330"/>
        <dbReference type="ChEBI" id="CHEBI:17347"/>
        <dbReference type="ChEBI" id="CHEBI:57783"/>
        <dbReference type="ChEBI" id="CHEBI:58349"/>
        <dbReference type="EC" id="1.3.1.22"/>
    </reaction>
    <physiologicalReaction direction="right-to-left" evidence="17">
        <dbReference type="Rhea" id="RHEA:50822"/>
    </physiologicalReaction>
</comment>
<evidence type="ECO:0000256" key="15">
    <source>
        <dbReference type="ARBA" id="ARBA00048164"/>
    </source>
</evidence>
<dbReference type="GO" id="GO:0006702">
    <property type="term" value="P:androgen biosynthetic process"/>
    <property type="evidence" value="ECO:0007669"/>
    <property type="project" value="UniProtKB-ARBA"/>
</dbReference>
<feature type="transmembrane region" description="Helical" evidence="18">
    <location>
        <begin position="150"/>
        <end position="167"/>
    </location>
</feature>
<keyword evidence="10 18" id="KW-1133">Transmembrane helix</keyword>
<dbReference type="GO" id="GO:0047751">
    <property type="term" value="F:3-oxo-5-alpha-steroid 4-dehydrogenase (NADP+) activity"/>
    <property type="evidence" value="ECO:0007669"/>
    <property type="project" value="UniProtKB-EC"/>
</dbReference>
<feature type="domain" description="3-oxo-5-alpha-steroid 4-dehydrogenase C-terminal" evidence="19">
    <location>
        <begin position="110"/>
        <end position="258"/>
    </location>
</feature>
<gene>
    <name evidence="20" type="primary">LOC110492798</name>
</gene>
<keyword evidence="7" id="KW-0492">Microsome</keyword>
<evidence type="ECO:0000256" key="11">
    <source>
        <dbReference type="ARBA" id="ARBA00023002"/>
    </source>
</evidence>
<name>A0A8C7NS92_ONCMY</name>
<keyword evidence="6" id="KW-0256">Endoplasmic reticulum</keyword>
<evidence type="ECO:0000256" key="8">
    <source>
        <dbReference type="ARBA" id="ARBA00022857"/>
    </source>
</evidence>
<evidence type="ECO:0000256" key="5">
    <source>
        <dbReference type="ARBA" id="ARBA00022782"/>
    </source>
</evidence>
<evidence type="ECO:0000256" key="1">
    <source>
        <dbReference type="ARBA" id="ARBA00004154"/>
    </source>
</evidence>
<keyword evidence="8" id="KW-0521">NADP</keyword>
<evidence type="ECO:0000256" key="13">
    <source>
        <dbReference type="ARBA" id="ARBA00023136"/>
    </source>
</evidence>
<keyword evidence="4 18" id="KW-0812">Transmembrane</keyword>
<dbReference type="OrthoDB" id="5788137at2759"/>
<dbReference type="InterPro" id="IPR039357">
    <property type="entry name" value="SRD5A/TECR"/>
</dbReference>
<evidence type="ECO:0000256" key="7">
    <source>
        <dbReference type="ARBA" id="ARBA00022848"/>
    </source>
</evidence>
<dbReference type="PANTHER" id="PTHR10556:SF37">
    <property type="entry name" value="3-OXO-5-ALPHA-STEROID 4-DEHYDROGENASE 2"/>
    <property type="match status" value="1"/>
</dbReference>
<proteinExistence type="inferred from homology"/>
<evidence type="ECO:0000256" key="4">
    <source>
        <dbReference type="ARBA" id="ARBA00022692"/>
    </source>
</evidence>
<keyword evidence="5" id="KW-0221">Differentiation</keyword>
<dbReference type="AlphaFoldDB" id="A0A8C7NS92"/>
<evidence type="ECO:0000256" key="16">
    <source>
        <dbReference type="ARBA" id="ARBA00048292"/>
    </source>
</evidence>
<evidence type="ECO:0000313" key="20">
    <source>
        <dbReference type="Ensembl" id="ENSOMYP00000011905.2"/>
    </source>
</evidence>
<dbReference type="FunFam" id="1.20.120.1630:FF:000002">
    <property type="entry name" value="Steroid 5 alpha-reductase 1"/>
    <property type="match status" value="1"/>
</dbReference>
<dbReference type="RefSeq" id="XP_036801865.1">
    <property type="nucleotide sequence ID" value="XM_036945970.1"/>
</dbReference>
<dbReference type="GeneID" id="110492798"/>
<comment type="function">
    <text evidence="18">Converts testosterone into 5-alpha-dihydrotestosterone and progesterone or corticosterone into their corresponding 5-alpha-3-oxosteroids. It plays a central role in sexual differentiation and androgen physiology.</text>
</comment>
<organism evidence="20 21">
    <name type="scientific">Oncorhynchus mykiss</name>
    <name type="common">Rainbow trout</name>
    <name type="synonym">Salmo gairdneri</name>
    <dbReference type="NCBI Taxonomy" id="8022"/>
    <lineage>
        <taxon>Eukaryota</taxon>
        <taxon>Metazoa</taxon>
        <taxon>Chordata</taxon>
        <taxon>Craniata</taxon>
        <taxon>Vertebrata</taxon>
        <taxon>Euteleostomi</taxon>
        <taxon>Actinopterygii</taxon>
        <taxon>Neopterygii</taxon>
        <taxon>Teleostei</taxon>
        <taxon>Protacanthopterygii</taxon>
        <taxon>Salmoniformes</taxon>
        <taxon>Salmonidae</taxon>
        <taxon>Salmoninae</taxon>
        <taxon>Oncorhynchus</taxon>
    </lineage>
</organism>
<dbReference type="GO" id="GO:0007548">
    <property type="term" value="P:sex differentiation"/>
    <property type="evidence" value="ECO:0007669"/>
    <property type="project" value="UniProtKB-KW"/>
</dbReference>